<evidence type="ECO:0000259" key="12">
    <source>
        <dbReference type="Pfam" id="PF08264"/>
    </source>
</evidence>
<protein>
    <recommendedName>
        <fullName evidence="9">Leucine--tRNA ligase</fullName>
        <ecNumber evidence="9">6.1.1.4</ecNumber>
    </recommendedName>
    <alternativeName>
        <fullName evidence="9">Leucyl-tRNA synthetase</fullName>
        <shortName evidence="9">LeuRS</shortName>
    </alternativeName>
</protein>
<dbReference type="HAMAP" id="MF_00049_B">
    <property type="entry name" value="Leu_tRNA_synth_B"/>
    <property type="match status" value="1"/>
</dbReference>
<dbReference type="InterPro" id="IPR013155">
    <property type="entry name" value="M/V/L/I-tRNA-synth_anticd-bd"/>
</dbReference>
<dbReference type="PANTHER" id="PTHR43740">
    <property type="entry name" value="LEUCYL-TRNA SYNTHETASE"/>
    <property type="match status" value="1"/>
</dbReference>
<keyword evidence="4 9" id="KW-0547">Nucleotide-binding</keyword>
<dbReference type="InterPro" id="IPR009008">
    <property type="entry name" value="Val/Leu/Ile-tRNA-synth_edit"/>
</dbReference>
<dbReference type="PROSITE" id="PS00178">
    <property type="entry name" value="AA_TRNA_LIGASE_I"/>
    <property type="match status" value="1"/>
</dbReference>
<evidence type="ECO:0000313" key="14">
    <source>
        <dbReference type="EMBL" id="MBD1396238.1"/>
    </source>
</evidence>
<dbReference type="EC" id="6.1.1.4" evidence="9"/>
<dbReference type="InterPro" id="IPR002300">
    <property type="entry name" value="aa-tRNA-synth_Ia"/>
</dbReference>
<evidence type="ECO:0000256" key="1">
    <source>
        <dbReference type="ARBA" id="ARBA00005594"/>
    </source>
</evidence>
<evidence type="ECO:0000256" key="7">
    <source>
        <dbReference type="ARBA" id="ARBA00023146"/>
    </source>
</evidence>
<evidence type="ECO:0000256" key="2">
    <source>
        <dbReference type="ARBA" id="ARBA00022490"/>
    </source>
</evidence>
<dbReference type="CDD" id="cd00812">
    <property type="entry name" value="LeuRS_core"/>
    <property type="match status" value="1"/>
</dbReference>
<organism evidence="14 15">
    <name type="scientific">Pontibacter aquaedesilientis</name>
    <dbReference type="NCBI Taxonomy" id="2766980"/>
    <lineage>
        <taxon>Bacteria</taxon>
        <taxon>Pseudomonadati</taxon>
        <taxon>Bacteroidota</taxon>
        <taxon>Cytophagia</taxon>
        <taxon>Cytophagales</taxon>
        <taxon>Hymenobacteraceae</taxon>
        <taxon>Pontibacter</taxon>
    </lineage>
</organism>
<dbReference type="SUPFAM" id="SSF52374">
    <property type="entry name" value="Nucleotidylyl transferase"/>
    <property type="match status" value="1"/>
</dbReference>
<accession>A0ABR7XF76</accession>
<dbReference type="InterPro" id="IPR002302">
    <property type="entry name" value="Leu-tRNA-ligase"/>
</dbReference>
<keyword evidence="2 9" id="KW-0963">Cytoplasm</keyword>
<dbReference type="PRINTS" id="PR00985">
    <property type="entry name" value="TRNASYNTHLEU"/>
</dbReference>
<dbReference type="NCBIfam" id="TIGR00396">
    <property type="entry name" value="leuS_bact"/>
    <property type="match status" value="1"/>
</dbReference>
<feature type="domain" description="Aminoacyl-tRNA synthetase class Ia" evidence="11">
    <location>
        <begin position="13"/>
        <end position="147"/>
    </location>
</feature>
<evidence type="ECO:0000259" key="13">
    <source>
        <dbReference type="Pfam" id="PF13603"/>
    </source>
</evidence>
<feature type="short sequence motif" description="'KMSKS' region" evidence="9">
    <location>
        <begin position="697"/>
        <end position="701"/>
    </location>
</feature>
<dbReference type="Pfam" id="PF08264">
    <property type="entry name" value="Anticodon_1"/>
    <property type="match status" value="1"/>
</dbReference>
<evidence type="ECO:0000313" key="15">
    <source>
        <dbReference type="Proteomes" id="UP000625551"/>
    </source>
</evidence>
<dbReference type="GO" id="GO:0004823">
    <property type="term" value="F:leucine-tRNA ligase activity"/>
    <property type="evidence" value="ECO:0007669"/>
    <property type="project" value="UniProtKB-EC"/>
</dbReference>
<dbReference type="InterPro" id="IPR014729">
    <property type="entry name" value="Rossmann-like_a/b/a_fold"/>
</dbReference>
<evidence type="ECO:0000256" key="8">
    <source>
        <dbReference type="ARBA" id="ARBA00047469"/>
    </source>
</evidence>
<dbReference type="InterPro" id="IPR025709">
    <property type="entry name" value="Leu_tRNA-synth_edit"/>
</dbReference>
<feature type="domain" description="Methionyl/Valyl/Leucyl/Isoleucyl-tRNA synthetase anticodon-binding" evidence="12">
    <location>
        <begin position="774"/>
        <end position="884"/>
    </location>
</feature>
<dbReference type="InterPro" id="IPR009080">
    <property type="entry name" value="tRNAsynth_Ia_anticodon-bd"/>
</dbReference>
<feature type="binding site" evidence="9">
    <location>
        <position position="700"/>
    </location>
    <ligand>
        <name>ATP</name>
        <dbReference type="ChEBI" id="CHEBI:30616"/>
    </ligand>
</feature>
<comment type="subcellular location">
    <subcellularLocation>
        <location evidence="9">Cytoplasm</location>
    </subcellularLocation>
</comment>
<evidence type="ECO:0000256" key="4">
    <source>
        <dbReference type="ARBA" id="ARBA00022741"/>
    </source>
</evidence>
<sequence length="923" mass="105408">MSEYNFNQIEKKWQRYWEENQTFKATESTDKPKYYVLDMFPYPSGAGLHVGHPLGYIASDIVSRYKRSKGFNVLHPMGFDAFGLPAEQYAIQTGQHPAITTEQNIARYIEQLKNIGFSYEWEREVRTSDPGYYKWTQWIFMQLFNSYYNYTTDKAEPIDKLIAAFETNGNAKINAACDEDTPAFTAEDWKAMNEQEKAQVLLHYRLTYVADAVVNWCPALGTVLANDEVKDGQSERGGYPVERKLMRQWMMRITAYAERLLQGLDTIDWPEPVKEMQRNWIGKSVGAELDFAVEGAASEKIKVFTTRIDTIFGASFVVLAPEHELVAQITTDEQRAEVEAYVNVAKNRSERERMTDVKTVSGVFTGAYAVNPLSEERVPIWIADYVLAGYGTGAVMAVPGHDSRDYAFAKHFNLPIKEVVAGGNLEEEAYAGKEGKIINSGFLNGLEVKDAIKAGIAKAEELGVGKGRTQYRMRDAVFSRQRYWGEPVPVYFKDGIPHLLNESELPLELPKIDAYLPTETGEPPLGRAVDWKYQGQYEYELSTMPGWAGSSWYWYRYMDPQNNQAFADKDKVAYWRNVDLYMGGAEHATGHLLYSRFWNKFMFDLELVVEQEPFKKLINQGMIQGRSNFVYRVKDTNTYVSYGLRKDYDTTPLHVDVNIVENDELDLEAFKAWRPENAKAEFILEDGKYTCGVEIEKMSKSKYNVVNPDILVERNGADTLRMYEMFLGPLEQFKPWNTNGMDGVTKFLKRFWNLFHSSDGHFAVTDEAPTAAELKTLHKTIKKVEEDIERFSFNTSVSTFMICVNELTALKTSKRAILEPLTIALAPYAPHIAEELWEKLGHSESITFAPFPAWDEKFLVENTFDYPVSVNGKVRAKLTFATDAARDDMEKTVLADEQVTKFFEGKAPKKIIIVPNKIINVVV</sequence>
<dbReference type="RefSeq" id="WP_191182363.1">
    <property type="nucleotide sequence ID" value="NZ_JACXAJ010000001.1"/>
</dbReference>
<proteinExistence type="inferred from homology"/>
<dbReference type="SUPFAM" id="SSF47323">
    <property type="entry name" value="Anticodon-binding domain of a subclass of class I aminoacyl-tRNA synthetases"/>
    <property type="match status" value="1"/>
</dbReference>
<dbReference type="InterPro" id="IPR001412">
    <property type="entry name" value="aa-tRNA-synth_I_CS"/>
</dbReference>
<feature type="domain" description="Leucyl-tRNA synthetase editing" evidence="13">
    <location>
        <begin position="278"/>
        <end position="457"/>
    </location>
</feature>
<keyword evidence="3 9" id="KW-0436">Ligase</keyword>
<evidence type="ECO:0000256" key="5">
    <source>
        <dbReference type="ARBA" id="ARBA00022840"/>
    </source>
</evidence>
<keyword evidence="7 9" id="KW-0030">Aminoacyl-tRNA synthetase</keyword>
<evidence type="ECO:0000256" key="6">
    <source>
        <dbReference type="ARBA" id="ARBA00022917"/>
    </source>
</evidence>
<keyword evidence="6 9" id="KW-0648">Protein biosynthesis</keyword>
<comment type="similarity">
    <text evidence="1 9 10">Belongs to the class-I aminoacyl-tRNA synthetase family.</text>
</comment>
<dbReference type="Gene3D" id="3.90.740.10">
    <property type="entry name" value="Valyl/Leucyl/Isoleucyl-tRNA synthetase, editing domain"/>
    <property type="match status" value="1"/>
</dbReference>
<keyword evidence="5 9" id="KW-0067">ATP-binding</keyword>
<dbReference type="Pfam" id="PF00133">
    <property type="entry name" value="tRNA-synt_1"/>
    <property type="match status" value="1"/>
</dbReference>
<dbReference type="Gene3D" id="3.40.50.620">
    <property type="entry name" value="HUPs"/>
    <property type="match status" value="3"/>
</dbReference>
<dbReference type="EMBL" id="JACXAJ010000001">
    <property type="protein sequence ID" value="MBD1396238.1"/>
    <property type="molecule type" value="Genomic_DNA"/>
</dbReference>
<comment type="catalytic activity">
    <reaction evidence="8 9">
        <text>tRNA(Leu) + L-leucine + ATP = L-leucyl-tRNA(Leu) + AMP + diphosphate</text>
        <dbReference type="Rhea" id="RHEA:11688"/>
        <dbReference type="Rhea" id="RHEA-COMP:9613"/>
        <dbReference type="Rhea" id="RHEA-COMP:9622"/>
        <dbReference type="ChEBI" id="CHEBI:30616"/>
        <dbReference type="ChEBI" id="CHEBI:33019"/>
        <dbReference type="ChEBI" id="CHEBI:57427"/>
        <dbReference type="ChEBI" id="CHEBI:78442"/>
        <dbReference type="ChEBI" id="CHEBI:78494"/>
        <dbReference type="ChEBI" id="CHEBI:456215"/>
        <dbReference type="EC" id="6.1.1.4"/>
    </reaction>
</comment>
<dbReference type="SUPFAM" id="SSF50677">
    <property type="entry name" value="ValRS/IleRS/LeuRS editing domain"/>
    <property type="match status" value="1"/>
</dbReference>
<evidence type="ECO:0000256" key="9">
    <source>
        <dbReference type="HAMAP-Rule" id="MF_00049"/>
    </source>
</evidence>
<evidence type="ECO:0000256" key="10">
    <source>
        <dbReference type="RuleBase" id="RU363035"/>
    </source>
</evidence>
<dbReference type="Gene3D" id="1.10.730.10">
    <property type="entry name" value="Isoleucyl-tRNA Synthetase, Domain 1"/>
    <property type="match status" value="1"/>
</dbReference>
<dbReference type="PANTHER" id="PTHR43740:SF2">
    <property type="entry name" value="LEUCINE--TRNA LIGASE, MITOCHONDRIAL"/>
    <property type="match status" value="1"/>
</dbReference>
<dbReference type="CDD" id="cd07958">
    <property type="entry name" value="Anticodon_Ia_Leu_BEm"/>
    <property type="match status" value="1"/>
</dbReference>
<dbReference type="Proteomes" id="UP000625551">
    <property type="component" value="Unassembled WGS sequence"/>
</dbReference>
<comment type="caution">
    <text evidence="9">Lacks conserved residue(s) required for the propagation of feature annotation.</text>
</comment>
<comment type="caution">
    <text evidence="14">The sequence shown here is derived from an EMBL/GenBank/DDBJ whole genome shotgun (WGS) entry which is preliminary data.</text>
</comment>
<evidence type="ECO:0000259" key="11">
    <source>
        <dbReference type="Pfam" id="PF00133"/>
    </source>
</evidence>
<evidence type="ECO:0000256" key="3">
    <source>
        <dbReference type="ARBA" id="ARBA00022598"/>
    </source>
</evidence>
<dbReference type="Pfam" id="PF13603">
    <property type="entry name" value="tRNA-synt_1_2"/>
    <property type="match status" value="1"/>
</dbReference>
<name>A0ABR7XF76_9BACT</name>
<gene>
    <name evidence="9" type="primary">leuS</name>
    <name evidence="14" type="ORF">H9Q13_03590</name>
</gene>
<reference evidence="14 15" key="1">
    <citation type="submission" date="2020-09" db="EMBL/GenBank/DDBJ databases">
        <title>Genome sequencing and assembly of Pontibacter sp.</title>
        <authorList>
            <person name="Chhetri G."/>
        </authorList>
    </citation>
    <scope>NUCLEOTIDE SEQUENCE [LARGE SCALE GENOMIC DNA]</scope>
    <source>
        <strain evidence="14 15">JH31</strain>
    </source>
</reference>
<keyword evidence="15" id="KW-1185">Reference proteome</keyword>